<name>A0A6C0F1C7_9ZZZZ</name>
<accession>A0A6C0F1C7</accession>
<dbReference type="EMBL" id="MN739017">
    <property type="protein sequence ID" value="QHT35307.1"/>
    <property type="molecule type" value="Genomic_DNA"/>
</dbReference>
<reference evidence="1" key="1">
    <citation type="journal article" date="2020" name="Nature">
        <title>Giant virus diversity and host interactions through global metagenomics.</title>
        <authorList>
            <person name="Schulz F."/>
            <person name="Roux S."/>
            <person name="Paez-Espino D."/>
            <person name="Jungbluth S."/>
            <person name="Walsh D.A."/>
            <person name="Denef V.J."/>
            <person name="McMahon K.D."/>
            <person name="Konstantinidis K.T."/>
            <person name="Eloe-Fadrosh E.A."/>
            <person name="Kyrpides N.C."/>
            <person name="Woyke T."/>
        </authorList>
    </citation>
    <scope>NUCLEOTIDE SEQUENCE</scope>
    <source>
        <strain evidence="1">GVMAG-M-3300009180-1</strain>
    </source>
</reference>
<organism evidence="1">
    <name type="scientific">viral metagenome</name>
    <dbReference type="NCBI Taxonomy" id="1070528"/>
    <lineage>
        <taxon>unclassified sequences</taxon>
        <taxon>metagenomes</taxon>
        <taxon>organismal metagenomes</taxon>
    </lineage>
</organism>
<sequence>MTSLGGGLQGISVKQTANSLRSGEDVMTRRVLRTSWNNPVVLNASREIGAFRAANNLGDVLNRQNYSCGGPNQVNSRPGLHGDRGGSIPQQCDGTGLAAASCNPKFVSDSSDYIKFKKQRAVSQNYNDSKFGGDQSRASYVPLMRVRR</sequence>
<dbReference type="AlphaFoldDB" id="A0A6C0F1C7"/>
<protein>
    <submittedName>
        <fullName evidence="1">Uncharacterized protein</fullName>
    </submittedName>
</protein>
<proteinExistence type="predicted"/>
<evidence type="ECO:0000313" key="1">
    <source>
        <dbReference type="EMBL" id="QHT35307.1"/>
    </source>
</evidence>